<organism evidence="2 3">
    <name type="scientific">Bacteriovorax antarcticus</name>
    <dbReference type="NCBI Taxonomy" id="3088717"/>
    <lineage>
        <taxon>Bacteria</taxon>
        <taxon>Pseudomonadati</taxon>
        <taxon>Bdellovibrionota</taxon>
        <taxon>Bacteriovoracia</taxon>
        <taxon>Bacteriovoracales</taxon>
        <taxon>Bacteriovoracaceae</taxon>
        <taxon>Bacteriovorax</taxon>
    </lineage>
</organism>
<evidence type="ECO:0008006" key="4">
    <source>
        <dbReference type="Google" id="ProtNLM"/>
    </source>
</evidence>
<protein>
    <recommendedName>
        <fullName evidence="4">Fimbrial protein</fullName>
    </recommendedName>
</protein>
<gene>
    <name evidence="2" type="ORF">SHI21_03535</name>
</gene>
<reference evidence="2 3" key="1">
    <citation type="submission" date="2023-11" db="EMBL/GenBank/DDBJ databases">
        <title>A Novel Polar Bacteriovorax (B. antarcticus) Isolated from the Biocrust in Antarctica.</title>
        <authorList>
            <person name="Mun W."/>
            <person name="Choi S.Y."/>
            <person name="Mitchell R.J."/>
        </authorList>
    </citation>
    <scope>NUCLEOTIDE SEQUENCE [LARGE SCALE GENOMIC DNA]</scope>
    <source>
        <strain evidence="2 3">PP10</strain>
    </source>
</reference>
<dbReference type="EMBL" id="JAYGJQ010000001">
    <property type="protein sequence ID" value="MEA9355253.1"/>
    <property type="molecule type" value="Genomic_DNA"/>
</dbReference>
<proteinExistence type="predicted"/>
<feature type="chain" id="PRO_5045844397" description="Fimbrial protein" evidence="1">
    <location>
        <begin position="20"/>
        <end position="160"/>
    </location>
</feature>
<keyword evidence="1" id="KW-0732">Signal</keyword>
<name>A0ABU5VS88_9BACT</name>
<comment type="caution">
    <text evidence="2">The sequence shown here is derived from an EMBL/GenBank/DDBJ whole genome shotgun (WGS) entry which is preliminary data.</text>
</comment>
<sequence length="160" mass="16291">MKKLLIATTLLTLTTTAFAVPNPQVGTLLLQGIVAKKVSITVTPEAVASALVLETSQTDLKVATAVEQSNSKAGYKVTVISANLGKLKRTDGSEVFAYTLKYGGAAVGLSTSSGSVVTDSSSASVVNVSKDLAISYAGAAAETMVEGTYADTLTINIASK</sequence>
<dbReference type="RefSeq" id="WP_323574740.1">
    <property type="nucleotide sequence ID" value="NZ_JAYGJQ010000001.1"/>
</dbReference>
<dbReference type="Proteomes" id="UP001302274">
    <property type="component" value="Unassembled WGS sequence"/>
</dbReference>
<evidence type="ECO:0000313" key="2">
    <source>
        <dbReference type="EMBL" id="MEA9355253.1"/>
    </source>
</evidence>
<keyword evidence="3" id="KW-1185">Reference proteome</keyword>
<evidence type="ECO:0000256" key="1">
    <source>
        <dbReference type="SAM" id="SignalP"/>
    </source>
</evidence>
<feature type="signal peptide" evidence="1">
    <location>
        <begin position="1"/>
        <end position="19"/>
    </location>
</feature>
<evidence type="ECO:0000313" key="3">
    <source>
        <dbReference type="Proteomes" id="UP001302274"/>
    </source>
</evidence>
<accession>A0ABU5VS88</accession>